<keyword evidence="3" id="KW-0479">Metal-binding</keyword>
<comment type="similarity">
    <text evidence="2">Belongs to the HAD-like hydrolase superfamily. CbbY/CbbZ/Gph/YieH family.</text>
</comment>
<organism evidence="6 7">
    <name type="scientific">Clostridium gasigenes</name>
    <dbReference type="NCBI Taxonomy" id="94869"/>
    <lineage>
        <taxon>Bacteria</taxon>
        <taxon>Bacillati</taxon>
        <taxon>Bacillota</taxon>
        <taxon>Clostridia</taxon>
        <taxon>Eubacteriales</taxon>
        <taxon>Clostridiaceae</taxon>
        <taxon>Clostridium</taxon>
    </lineage>
</organism>
<keyword evidence="7" id="KW-1185">Reference proteome</keyword>
<dbReference type="RefSeq" id="WP_089964956.1">
    <property type="nucleotide sequence ID" value="NZ_FNJM01000001.1"/>
</dbReference>
<dbReference type="PANTHER" id="PTHR46193">
    <property type="entry name" value="6-PHOSPHOGLUCONATE PHOSPHATASE"/>
    <property type="match status" value="1"/>
</dbReference>
<dbReference type="OrthoDB" id="9797743at2"/>
<accession>A0A1H0LV97</accession>
<dbReference type="Gene3D" id="3.40.50.1000">
    <property type="entry name" value="HAD superfamily/HAD-like"/>
    <property type="match status" value="1"/>
</dbReference>
<evidence type="ECO:0000313" key="7">
    <source>
        <dbReference type="Proteomes" id="UP000198597"/>
    </source>
</evidence>
<dbReference type="GO" id="GO:0003824">
    <property type="term" value="F:catalytic activity"/>
    <property type="evidence" value="ECO:0007669"/>
    <property type="project" value="UniProtKB-ARBA"/>
</dbReference>
<sequence length="213" mass="23992">MIKGIIFDIDGIIIDSEPLHMKALNESIKRQLTNCIDVEEDKLIGLTLDETIGKFGISDNKHEEIKDSTIRYYIENLSTELIRQDMKNLWMALIKKDIKFGCVSTAEMKICEANINLLGLNDKIKVPIVALESVEKSKPHPLPYLTMLDMLNLNADEVIVLEDSDIGISAAVSAGISNVYAWPHKLSSSQKYNQAKKVIANLHDVEFFENIMD</sequence>
<dbReference type="NCBIfam" id="TIGR01509">
    <property type="entry name" value="HAD-SF-IA-v3"/>
    <property type="match status" value="1"/>
</dbReference>
<dbReference type="STRING" id="94869.SAMN04488529_101212"/>
<evidence type="ECO:0000256" key="4">
    <source>
        <dbReference type="ARBA" id="ARBA00022842"/>
    </source>
</evidence>
<gene>
    <name evidence="6" type="ORF">SAMN04488529_101212</name>
</gene>
<dbReference type="InterPro" id="IPR023214">
    <property type="entry name" value="HAD_sf"/>
</dbReference>
<dbReference type="InterPro" id="IPR041492">
    <property type="entry name" value="HAD_2"/>
</dbReference>
<dbReference type="SUPFAM" id="SSF56784">
    <property type="entry name" value="HAD-like"/>
    <property type="match status" value="1"/>
</dbReference>
<name>A0A1H0LV97_9CLOT</name>
<evidence type="ECO:0000313" key="6">
    <source>
        <dbReference type="EMBL" id="SDO72118.1"/>
    </source>
</evidence>
<dbReference type="SFLD" id="SFLDG01129">
    <property type="entry name" value="C1.5:_HAD__Beta-PGM__Phosphata"/>
    <property type="match status" value="1"/>
</dbReference>
<dbReference type="Pfam" id="PF13419">
    <property type="entry name" value="HAD_2"/>
    <property type="match status" value="1"/>
</dbReference>
<keyword evidence="5" id="KW-0119">Carbohydrate metabolism</keyword>
<dbReference type="InterPro" id="IPR036412">
    <property type="entry name" value="HAD-like_sf"/>
</dbReference>
<reference evidence="6 7" key="1">
    <citation type="submission" date="2016-10" db="EMBL/GenBank/DDBJ databases">
        <authorList>
            <person name="de Groot N.N."/>
        </authorList>
    </citation>
    <scope>NUCLEOTIDE SEQUENCE [LARGE SCALE GENOMIC DNA]</scope>
    <source>
        <strain evidence="6 7">DSM 12272</strain>
    </source>
</reference>
<evidence type="ECO:0000256" key="5">
    <source>
        <dbReference type="ARBA" id="ARBA00023277"/>
    </source>
</evidence>
<dbReference type="PANTHER" id="PTHR46193:SF18">
    <property type="entry name" value="HEXITOL PHOSPHATASE B"/>
    <property type="match status" value="1"/>
</dbReference>
<dbReference type="EMBL" id="FNJM01000001">
    <property type="protein sequence ID" value="SDO72118.1"/>
    <property type="molecule type" value="Genomic_DNA"/>
</dbReference>
<protein>
    <submittedName>
        <fullName evidence="6">Haloacid dehalogenase superfamily, subfamily IA, variant 3 with third motif having DD or ED</fullName>
    </submittedName>
</protein>
<evidence type="ECO:0000256" key="3">
    <source>
        <dbReference type="ARBA" id="ARBA00022723"/>
    </source>
</evidence>
<dbReference type="AlphaFoldDB" id="A0A1H0LV97"/>
<dbReference type="SFLD" id="SFLDS00003">
    <property type="entry name" value="Haloacid_Dehalogenase"/>
    <property type="match status" value="1"/>
</dbReference>
<evidence type="ECO:0000256" key="2">
    <source>
        <dbReference type="ARBA" id="ARBA00006171"/>
    </source>
</evidence>
<evidence type="ECO:0000256" key="1">
    <source>
        <dbReference type="ARBA" id="ARBA00001946"/>
    </source>
</evidence>
<keyword evidence="4" id="KW-0460">Magnesium</keyword>
<dbReference type="InterPro" id="IPR023198">
    <property type="entry name" value="PGP-like_dom2"/>
</dbReference>
<comment type="cofactor">
    <cofactor evidence="1">
        <name>Mg(2+)</name>
        <dbReference type="ChEBI" id="CHEBI:18420"/>
    </cofactor>
</comment>
<dbReference type="Proteomes" id="UP000198597">
    <property type="component" value="Unassembled WGS sequence"/>
</dbReference>
<dbReference type="InterPro" id="IPR006439">
    <property type="entry name" value="HAD-SF_hydro_IA"/>
</dbReference>
<dbReference type="Gene3D" id="1.10.150.240">
    <property type="entry name" value="Putative phosphatase, domain 2"/>
    <property type="match status" value="1"/>
</dbReference>
<dbReference type="GO" id="GO:0046872">
    <property type="term" value="F:metal ion binding"/>
    <property type="evidence" value="ECO:0007669"/>
    <property type="project" value="UniProtKB-KW"/>
</dbReference>
<proteinExistence type="inferred from homology"/>
<dbReference type="InterPro" id="IPR051600">
    <property type="entry name" value="Beta-PGM-like"/>
</dbReference>